<reference evidence="3" key="1">
    <citation type="submission" date="2022-11" db="EMBL/GenBank/DDBJ databases">
        <authorList>
            <person name="Hyden B.L."/>
            <person name="Feng K."/>
            <person name="Yates T."/>
            <person name="Jawdy S."/>
            <person name="Smart L.B."/>
            <person name="Muchero W."/>
        </authorList>
    </citation>
    <scope>NUCLEOTIDE SEQUENCE</scope>
    <source>
        <tissue evidence="3">Shoot tip</tissue>
    </source>
</reference>
<accession>A0A9Q0PA15</accession>
<proteinExistence type="predicted"/>
<gene>
    <name evidence="3" type="ORF">OIU85_008048</name>
</gene>
<keyword evidence="4" id="KW-1185">Reference proteome</keyword>
<comment type="caution">
    <text evidence="3">The sequence shown here is derived from an EMBL/GenBank/DDBJ whole genome shotgun (WGS) entry which is preliminary data.</text>
</comment>
<dbReference type="InterPro" id="IPR026960">
    <property type="entry name" value="RVT-Znf"/>
</dbReference>
<protein>
    <recommendedName>
        <fullName evidence="2">Reverse transcriptase zinc-binding domain-containing protein</fullName>
    </recommendedName>
</protein>
<reference evidence="3" key="2">
    <citation type="journal article" date="2023" name="Int. J. Mol. Sci.">
        <title>De Novo Assembly and Annotation of 11 Diverse Shrub Willow (Salix) Genomes Reveals Novel Gene Organization in Sex-Linked Regions.</title>
        <authorList>
            <person name="Hyden B."/>
            <person name="Feng K."/>
            <person name="Yates T.B."/>
            <person name="Jawdy S."/>
            <person name="Cereghino C."/>
            <person name="Smart L.B."/>
            <person name="Muchero W."/>
        </authorList>
    </citation>
    <scope>NUCLEOTIDE SEQUENCE [LARGE SCALE GENOMIC DNA]</scope>
    <source>
        <tissue evidence="3">Shoot tip</tissue>
    </source>
</reference>
<dbReference type="Pfam" id="PF13966">
    <property type="entry name" value="zf-RVT"/>
    <property type="match status" value="1"/>
</dbReference>
<dbReference type="Proteomes" id="UP001151529">
    <property type="component" value="Chromosome 17"/>
</dbReference>
<evidence type="ECO:0000313" key="3">
    <source>
        <dbReference type="EMBL" id="KAJ6684415.1"/>
    </source>
</evidence>
<dbReference type="EMBL" id="JAPFFL010000013">
    <property type="protein sequence ID" value="KAJ6684415.1"/>
    <property type="molecule type" value="Genomic_DNA"/>
</dbReference>
<evidence type="ECO:0000313" key="4">
    <source>
        <dbReference type="Proteomes" id="UP001151529"/>
    </source>
</evidence>
<feature type="domain" description="Reverse transcriptase zinc-binding" evidence="2">
    <location>
        <begin position="2"/>
        <end position="56"/>
    </location>
</feature>
<sequence>MRARKPNNKLFPILWHPLHVPRQSIILWLAAKGRLRTKDRLPNIAEDDANCQLCRRGASVARSADMDREENYAQRKLSPMDQLPCSIFHNLPSLERAKSEDFHQLWTASKRRQQRNSRANQNPTDGISSPLRNSGNPPKNMESQGLRFFGCFQVLAPVKSSP</sequence>
<organism evidence="3 4">
    <name type="scientific">Salix viminalis</name>
    <name type="common">Common osier</name>
    <name type="synonym">Basket willow</name>
    <dbReference type="NCBI Taxonomy" id="40686"/>
    <lineage>
        <taxon>Eukaryota</taxon>
        <taxon>Viridiplantae</taxon>
        <taxon>Streptophyta</taxon>
        <taxon>Embryophyta</taxon>
        <taxon>Tracheophyta</taxon>
        <taxon>Spermatophyta</taxon>
        <taxon>Magnoliopsida</taxon>
        <taxon>eudicotyledons</taxon>
        <taxon>Gunneridae</taxon>
        <taxon>Pentapetalae</taxon>
        <taxon>rosids</taxon>
        <taxon>fabids</taxon>
        <taxon>Malpighiales</taxon>
        <taxon>Salicaceae</taxon>
        <taxon>Saliceae</taxon>
        <taxon>Salix</taxon>
    </lineage>
</organism>
<feature type="region of interest" description="Disordered" evidence="1">
    <location>
        <begin position="108"/>
        <end position="142"/>
    </location>
</feature>
<name>A0A9Q0PA15_SALVM</name>
<evidence type="ECO:0000256" key="1">
    <source>
        <dbReference type="SAM" id="MobiDB-lite"/>
    </source>
</evidence>
<dbReference type="AlphaFoldDB" id="A0A9Q0PA15"/>
<evidence type="ECO:0000259" key="2">
    <source>
        <dbReference type="Pfam" id="PF13966"/>
    </source>
</evidence>
<feature type="compositionally biased region" description="Polar residues" evidence="1">
    <location>
        <begin position="123"/>
        <end position="142"/>
    </location>
</feature>
<dbReference type="OrthoDB" id="1748554at2759"/>